<gene>
    <name evidence="1" type="ORF">BV25DRAFT_1853471</name>
</gene>
<protein>
    <submittedName>
        <fullName evidence="1">Uncharacterized protein</fullName>
    </submittedName>
</protein>
<comment type="caution">
    <text evidence="1">The sequence shown here is derived from an EMBL/GenBank/DDBJ whole genome shotgun (WGS) entry which is preliminary data.</text>
</comment>
<sequence length="419" mass="46625">MHPRNRYREAPDFSSLATDYPPLRPYIVRNGDGGNTIDFKDDAAQRRLTEALLHRDFDISLSIPNNRLCPPVGYYDALNYVLWIQDLVQMTTLEQRELVRGIDIGTGASAIYPLLACRLCATWNFVCTDIDELSIQYAKSNVERNGLADRICILKATPAESIFFPLNQNRDTAIDFTMCNPPFYSSAEDVTRSAEAKEVGPNAVCTGAEVEMITPGGESQFVCAMVRESVELQDRCRWYTSMLGKLSSLSEVVTLLRSHSIDNYAITELVQGMTRRWVIAWSFGDIRLPDALARISNPALHNLMPARTTLHQPLPHVPHPLVLSSVLSSMKGVIISSVPTQAGALLASAVANTWTRAARRKLGDVTVDSGTSPQLVCRVCVVQDDEGPIVEFVWVKGRDRSLFESFVNHVGRKIREVVK</sequence>
<reference evidence="1" key="1">
    <citation type="submission" date="2021-03" db="EMBL/GenBank/DDBJ databases">
        <authorList>
            <consortium name="DOE Joint Genome Institute"/>
            <person name="Ahrendt S."/>
            <person name="Looney B.P."/>
            <person name="Miyauchi S."/>
            <person name="Morin E."/>
            <person name="Drula E."/>
            <person name="Courty P.E."/>
            <person name="Chicoki N."/>
            <person name="Fauchery L."/>
            <person name="Kohler A."/>
            <person name="Kuo A."/>
            <person name="Labutti K."/>
            <person name="Pangilinan J."/>
            <person name="Lipzen A."/>
            <person name="Riley R."/>
            <person name="Andreopoulos W."/>
            <person name="He G."/>
            <person name="Johnson J."/>
            <person name="Barry K.W."/>
            <person name="Grigoriev I.V."/>
            <person name="Nagy L."/>
            <person name="Hibbett D."/>
            <person name="Henrissat B."/>
            <person name="Matheny P.B."/>
            <person name="Labbe J."/>
            <person name="Martin F."/>
        </authorList>
    </citation>
    <scope>NUCLEOTIDE SEQUENCE</scope>
    <source>
        <strain evidence="1">HHB10654</strain>
    </source>
</reference>
<dbReference type="Proteomes" id="UP000814140">
    <property type="component" value="Unassembled WGS sequence"/>
</dbReference>
<reference evidence="1" key="2">
    <citation type="journal article" date="2022" name="New Phytol.">
        <title>Evolutionary transition to the ectomycorrhizal habit in the genomes of a hyperdiverse lineage of mushroom-forming fungi.</title>
        <authorList>
            <person name="Looney B."/>
            <person name="Miyauchi S."/>
            <person name="Morin E."/>
            <person name="Drula E."/>
            <person name="Courty P.E."/>
            <person name="Kohler A."/>
            <person name="Kuo A."/>
            <person name="LaButti K."/>
            <person name="Pangilinan J."/>
            <person name="Lipzen A."/>
            <person name="Riley R."/>
            <person name="Andreopoulos W."/>
            <person name="He G."/>
            <person name="Johnson J."/>
            <person name="Nolan M."/>
            <person name="Tritt A."/>
            <person name="Barry K.W."/>
            <person name="Grigoriev I.V."/>
            <person name="Nagy L.G."/>
            <person name="Hibbett D."/>
            <person name="Henrissat B."/>
            <person name="Matheny P.B."/>
            <person name="Labbe J."/>
            <person name="Martin F.M."/>
        </authorList>
    </citation>
    <scope>NUCLEOTIDE SEQUENCE</scope>
    <source>
        <strain evidence="1">HHB10654</strain>
    </source>
</reference>
<evidence type="ECO:0000313" key="2">
    <source>
        <dbReference type="Proteomes" id="UP000814140"/>
    </source>
</evidence>
<organism evidence="1 2">
    <name type="scientific">Artomyces pyxidatus</name>
    <dbReference type="NCBI Taxonomy" id="48021"/>
    <lineage>
        <taxon>Eukaryota</taxon>
        <taxon>Fungi</taxon>
        <taxon>Dikarya</taxon>
        <taxon>Basidiomycota</taxon>
        <taxon>Agaricomycotina</taxon>
        <taxon>Agaricomycetes</taxon>
        <taxon>Russulales</taxon>
        <taxon>Auriscalpiaceae</taxon>
        <taxon>Artomyces</taxon>
    </lineage>
</organism>
<accession>A0ACB8T5X4</accession>
<dbReference type="EMBL" id="MU277200">
    <property type="protein sequence ID" value="KAI0064153.1"/>
    <property type="molecule type" value="Genomic_DNA"/>
</dbReference>
<name>A0ACB8T5X4_9AGAM</name>
<proteinExistence type="predicted"/>
<keyword evidence="2" id="KW-1185">Reference proteome</keyword>
<evidence type="ECO:0000313" key="1">
    <source>
        <dbReference type="EMBL" id="KAI0064153.1"/>
    </source>
</evidence>